<reference evidence="4 5" key="1">
    <citation type="submission" date="2024-10" db="EMBL/GenBank/DDBJ databases">
        <title>Updated reference genomes for cyclostephanoid diatoms.</title>
        <authorList>
            <person name="Roberts W.R."/>
            <person name="Alverson A.J."/>
        </authorList>
    </citation>
    <scope>NUCLEOTIDE SEQUENCE [LARGE SCALE GENOMIC DNA]</scope>
    <source>
        <strain evidence="4 5">AJA276-08</strain>
    </source>
</reference>
<dbReference type="Pfam" id="PF00069">
    <property type="entry name" value="Pkinase"/>
    <property type="match status" value="1"/>
</dbReference>
<dbReference type="AlphaFoldDB" id="A0ABD3NG74"/>
<dbReference type="EMBL" id="JALLAZ020001439">
    <property type="protein sequence ID" value="KAL3774955.1"/>
    <property type="molecule type" value="Genomic_DNA"/>
</dbReference>
<evidence type="ECO:0000256" key="2">
    <source>
        <dbReference type="SAM" id="Phobius"/>
    </source>
</evidence>
<organism evidence="4 5">
    <name type="scientific">Stephanodiscus triporus</name>
    <dbReference type="NCBI Taxonomy" id="2934178"/>
    <lineage>
        <taxon>Eukaryota</taxon>
        <taxon>Sar</taxon>
        <taxon>Stramenopiles</taxon>
        <taxon>Ochrophyta</taxon>
        <taxon>Bacillariophyta</taxon>
        <taxon>Coscinodiscophyceae</taxon>
        <taxon>Thalassiosirophycidae</taxon>
        <taxon>Stephanodiscales</taxon>
        <taxon>Stephanodiscaceae</taxon>
        <taxon>Stephanodiscus</taxon>
    </lineage>
</organism>
<dbReference type="SMART" id="SM00220">
    <property type="entry name" value="S_TKc"/>
    <property type="match status" value="1"/>
</dbReference>
<feature type="transmembrane region" description="Helical" evidence="2">
    <location>
        <begin position="65"/>
        <end position="84"/>
    </location>
</feature>
<keyword evidence="2" id="KW-1133">Transmembrane helix</keyword>
<accession>A0ABD3NG74</accession>
<evidence type="ECO:0000313" key="5">
    <source>
        <dbReference type="Proteomes" id="UP001530315"/>
    </source>
</evidence>
<dbReference type="PROSITE" id="PS50011">
    <property type="entry name" value="PROTEIN_KINASE_DOM"/>
    <property type="match status" value="1"/>
</dbReference>
<protein>
    <recommendedName>
        <fullName evidence="3">Protein kinase domain-containing protein</fullName>
    </recommendedName>
</protein>
<dbReference type="PANTHER" id="PTHR44329:SF214">
    <property type="entry name" value="PROTEIN KINASE DOMAIN-CONTAINING PROTEIN"/>
    <property type="match status" value="1"/>
</dbReference>
<feature type="compositionally biased region" description="Low complexity" evidence="1">
    <location>
        <begin position="256"/>
        <end position="265"/>
    </location>
</feature>
<proteinExistence type="predicted"/>
<dbReference type="InterPro" id="IPR011009">
    <property type="entry name" value="Kinase-like_dom_sf"/>
</dbReference>
<dbReference type="Gene3D" id="1.10.510.10">
    <property type="entry name" value="Transferase(Phosphotransferase) domain 1"/>
    <property type="match status" value="1"/>
</dbReference>
<keyword evidence="5" id="KW-1185">Reference proteome</keyword>
<feature type="compositionally biased region" description="Polar residues" evidence="1">
    <location>
        <begin position="26"/>
        <end position="37"/>
    </location>
</feature>
<dbReference type="InterPro" id="IPR051681">
    <property type="entry name" value="Ser/Thr_Kinases-Pseudokinases"/>
</dbReference>
<feature type="domain" description="Protein kinase" evidence="3">
    <location>
        <begin position="407"/>
        <end position="697"/>
    </location>
</feature>
<feature type="compositionally biased region" description="Basic and acidic residues" evidence="1">
    <location>
        <begin position="227"/>
        <end position="255"/>
    </location>
</feature>
<sequence>MPQLHDNNSTPATLLMLTFRNRSTRSRSPSIENNRPSYPNVRFGGGHNNDDKLHGGRRRMRSNKALFVVAGSLCVLAVCLLAMWSSPTNKRGGPVRQMDIDIFKSRGIRKKHRRPGGEEEELFPIPNPNNVEAKRGDVKHRNDRHDAKERTDVRKKRPRREREEEKKGHRVKVTERVDEDLKRRSNKVGLPKLVEKNRHRRFKKKIELSSDDDEVEEAENEPVEDSGESKNHNDDDRGKDGDDSASDDRSEKEQKSSSVSEYISSPVKAGGSSNSRPRVLAIEFEPQFHFPGEENAINGRGAKPKFNPKIVSPTNSLLKKVYPLPTYEPSERYVTPYPDDQKYEQRLRDIIAKSKKYDNNKREPLDDDECKARHEWQRGAFPNCNILHEYALGQSSQDLRRIYGEGEEIVTHLSNGYWRDVWLLSKALTDYTNDTSLLSYREEKTVLKTLRYTHDFTDRNYDRHRKDALSSERLSKSPYVVDIFAYCSDSAVFEYGEGGDIDSKLWQWNNEEESYDVRSISSFEKIDIAYQVARAIADMQDVEGDGYAPIAHTDITPSQFIFINGRWKLNDFNRCRFMRVKEEDGSPCGFHVGANPGNFRAPEEYAYEEESEMVDVFSMGNIFYSILSGKSPFEGESESKAQKKVIEGQRPEIPDEVLQSDDIAIQAILSATKKCWEQNPIDRPRAAVIRDQLKKVMDKMKGENPSR</sequence>
<feature type="region of interest" description="Disordered" evidence="1">
    <location>
        <begin position="205"/>
        <end position="274"/>
    </location>
</feature>
<evidence type="ECO:0000256" key="1">
    <source>
        <dbReference type="SAM" id="MobiDB-lite"/>
    </source>
</evidence>
<feature type="compositionally biased region" description="Acidic residues" evidence="1">
    <location>
        <begin position="209"/>
        <end position="226"/>
    </location>
</feature>
<feature type="region of interest" description="Disordered" evidence="1">
    <location>
        <begin position="106"/>
        <end position="178"/>
    </location>
</feature>
<feature type="compositionally biased region" description="Basic and acidic residues" evidence="1">
    <location>
        <begin position="132"/>
        <end position="152"/>
    </location>
</feature>
<keyword evidence="2" id="KW-0812">Transmembrane</keyword>
<dbReference type="SUPFAM" id="SSF56112">
    <property type="entry name" value="Protein kinase-like (PK-like)"/>
    <property type="match status" value="1"/>
</dbReference>
<comment type="caution">
    <text evidence="4">The sequence shown here is derived from an EMBL/GenBank/DDBJ whole genome shotgun (WGS) entry which is preliminary data.</text>
</comment>
<gene>
    <name evidence="4" type="ORF">ACHAW5_007454</name>
</gene>
<feature type="compositionally biased region" description="Basic and acidic residues" evidence="1">
    <location>
        <begin position="160"/>
        <end position="178"/>
    </location>
</feature>
<dbReference type="Proteomes" id="UP001530315">
    <property type="component" value="Unassembled WGS sequence"/>
</dbReference>
<dbReference type="InterPro" id="IPR000719">
    <property type="entry name" value="Prot_kinase_dom"/>
</dbReference>
<name>A0ABD3NG74_9STRA</name>
<evidence type="ECO:0000313" key="4">
    <source>
        <dbReference type="EMBL" id="KAL3774955.1"/>
    </source>
</evidence>
<feature type="region of interest" description="Disordered" evidence="1">
    <location>
        <begin position="20"/>
        <end position="56"/>
    </location>
</feature>
<keyword evidence="2" id="KW-0472">Membrane</keyword>
<evidence type="ECO:0000259" key="3">
    <source>
        <dbReference type="PROSITE" id="PS50011"/>
    </source>
</evidence>
<dbReference type="PANTHER" id="PTHR44329">
    <property type="entry name" value="SERINE/THREONINE-PROTEIN KINASE TNNI3K-RELATED"/>
    <property type="match status" value="1"/>
</dbReference>